<protein>
    <submittedName>
        <fullName evidence="2">Uncharacterized protein</fullName>
    </submittedName>
</protein>
<accession>A0ABT9LFD6</accession>
<name>A0ABT9LFD6_STRGD</name>
<organism evidence="2 3">
    <name type="scientific">Streptomyces griseoviridis</name>
    <dbReference type="NCBI Taxonomy" id="45398"/>
    <lineage>
        <taxon>Bacteria</taxon>
        <taxon>Bacillati</taxon>
        <taxon>Actinomycetota</taxon>
        <taxon>Actinomycetes</taxon>
        <taxon>Kitasatosporales</taxon>
        <taxon>Streptomycetaceae</taxon>
        <taxon>Streptomyces</taxon>
    </lineage>
</organism>
<gene>
    <name evidence="2" type="ORF">J2S47_002865</name>
</gene>
<feature type="compositionally biased region" description="Pro residues" evidence="1">
    <location>
        <begin position="84"/>
        <end position="106"/>
    </location>
</feature>
<keyword evidence="3" id="KW-1185">Reference proteome</keyword>
<proteinExistence type="predicted"/>
<sequence length="106" mass="11274">MTNIMFTLMPREDVISYLNGSWPAKAGATIERVAFLSETAAGGVSVQSGSEPGITWWVVDGVIIPQDAGPLPELEGDELITLPPEEPSTPPVGTYPPDNPPFPPFP</sequence>
<evidence type="ECO:0000313" key="2">
    <source>
        <dbReference type="EMBL" id="MDP9682363.1"/>
    </source>
</evidence>
<dbReference type="Proteomes" id="UP001231675">
    <property type="component" value="Unassembled WGS sequence"/>
</dbReference>
<evidence type="ECO:0000313" key="3">
    <source>
        <dbReference type="Proteomes" id="UP001231675"/>
    </source>
</evidence>
<dbReference type="EMBL" id="JAURUD010000001">
    <property type="protein sequence ID" value="MDP9682363.1"/>
    <property type="molecule type" value="Genomic_DNA"/>
</dbReference>
<dbReference type="GeneID" id="91551816"/>
<evidence type="ECO:0000256" key="1">
    <source>
        <dbReference type="SAM" id="MobiDB-lite"/>
    </source>
</evidence>
<reference evidence="2 3" key="1">
    <citation type="submission" date="2023-07" db="EMBL/GenBank/DDBJ databases">
        <title>Sequencing the genomes of 1000 actinobacteria strains.</title>
        <authorList>
            <person name="Klenk H.-P."/>
        </authorList>
    </citation>
    <scope>NUCLEOTIDE SEQUENCE [LARGE SCALE GENOMIC DNA]</scope>
    <source>
        <strain evidence="2 3">DSM 40229</strain>
    </source>
</reference>
<dbReference type="RefSeq" id="WP_189414618.1">
    <property type="nucleotide sequence ID" value="NZ_BMSM01000003.1"/>
</dbReference>
<comment type="caution">
    <text evidence="2">The sequence shown here is derived from an EMBL/GenBank/DDBJ whole genome shotgun (WGS) entry which is preliminary data.</text>
</comment>
<feature type="region of interest" description="Disordered" evidence="1">
    <location>
        <begin position="68"/>
        <end position="106"/>
    </location>
</feature>